<comment type="caution">
    <text evidence="1">The sequence shown here is derived from an EMBL/GenBank/DDBJ whole genome shotgun (WGS) entry which is preliminary data.</text>
</comment>
<organism evidence="1 2">
    <name type="scientific">Candidatus Magasanikbacteria bacterium RIFCSPHIGHO2_01_FULL_33_34</name>
    <dbReference type="NCBI Taxonomy" id="1798671"/>
    <lineage>
        <taxon>Bacteria</taxon>
        <taxon>Candidatus Magasanikiibacteriota</taxon>
    </lineage>
</organism>
<gene>
    <name evidence="1" type="ORF">A2725_04125</name>
</gene>
<dbReference type="EMBL" id="MFPS01000008">
    <property type="protein sequence ID" value="OGH58905.1"/>
    <property type="molecule type" value="Genomic_DNA"/>
</dbReference>
<proteinExistence type="predicted"/>
<dbReference type="AlphaFoldDB" id="A0A1F6LHZ3"/>
<sequence>MEEKAMKNGKWTLFRVHYSACKSVVKSDTYEFSSLVELGIFLGHSFARDLVRGVVSAFVGLKVDIDGVIYVADISEHGGVINKKPITEHKKLPHTY</sequence>
<evidence type="ECO:0000313" key="2">
    <source>
        <dbReference type="Proteomes" id="UP000177067"/>
    </source>
</evidence>
<name>A0A1F6LHZ3_9BACT</name>
<dbReference type="Proteomes" id="UP000177067">
    <property type="component" value="Unassembled WGS sequence"/>
</dbReference>
<evidence type="ECO:0000313" key="1">
    <source>
        <dbReference type="EMBL" id="OGH58905.1"/>
    </source>
</evidence>
<protein>
    <submittedName>
        <fullName evidence="1">Uncharacterized protein</fullName>
    </submittedName>
</protein>
<reference evidence="1 2" key="1">
    <citation type="journal article" date="2016" name="Nat. Commun.">
        <title>Thousands of microbial genomes shed light on interconnected biogeochemical processes in an aquifer system.</title>
        <authorList>
            <person name="Anantharaman K."/>
            <person name="Brown C.T."/>
            <person name="Hug L.A."/>
            <person name="Sharon I."/>
            <person name="Castelle C.J."/>
            <person name="Probst A.J."/>
            <person name="Thomas B.C."/>
            <person name="Singh A."/>
            <person name="Wilkins M.J."/>
            <person name="Karaoz U."/>
            <person name="Brodie E.L."/>
            <person name="Williams K.H."/>
            <person name="Hubbard S.S."/>
            <person name="Banfield J.F."/>
        </authorList>
    </citation>
    <scope>NUCLEOTIDE SEQUENCE [LARGE SCALE GENOMIC DNA]</scope>
</reference>
<accession>A0A1F6LHZ3</accession>